<feature type="compositionally biased region" description="Low complexity" evidence="1">
    <location>
        <begin position="311"/>
        <end position="321"/>
    </location>
</feature>
<accession>A0A1J4KCN9</accession>
<proteinExistence type="predicted"/>
<evidence type="ECO:0000313" key="3">
    <source>
        <dbReference type="Proteomes" id="UP000179807"/>
    </source>
</evidence>
<gene>
    <name evidence="2" type="ORF">TRFO_04847</name>
</gene>
<sequence length="739" mass="84487">MDDIFYEQLGSTEPMMVLSGLIGISNDIKDMDVPPHYANMIYHQIIPLLNHNHYKIRAIAFSLAETIFVKNVADLTDISLSIPILIFSLSSVNKNIIKSADVCLRVIFETFDLSVWWDDVEDNILHSKSSKIRIHLLELLLGLHSYGIVLPLDAIVQILDDKNVEIRGLAEKVLLGADDDRVKESLRKSKISYDVYQKIYKTFISQQKSKVLTEHPAGMNTKRMQRKPLNATKKIDMSSDLNNENSESNLNNKKRNRFGNDSSSVSKNGTRRQGRRGAPSDNSEYVPRLGRKKLKTSISNTNKNDADDLNDGTTNDLNQNNRPKNVGTIVPKEKRNMPFALRDMSKMSWLEKTTFLDHFNQLFDANFPFSTPINEITQCLLTAAFPLHVKVTPLLANLLTKISYQNPEVLHIFLIDIMRFFLHSIRPPAILNNQNGAEKLLDAILLESSPDELIEASLTVRKENQRPLLIEEVVLLIYKKKPDTILSQITIRNLLCYLLHNTAKSESKDKLIYLICQKETDEVIKFYNIQSREIRRQLLHYIPPTAIEKAKSRPTKEKEFVPVKTQNQLNLLAIVKTEMKKGAKGNFKKLALALQNVHFDNEESFHEHYVSFLKYLAKLPEGMIKANSTALCDVCCSTFNSQHVFHVFDPPFVRPQIVKGFNIFVWHCPMTLLSSATVFYDKLYEIFKEADGDERKQIVGITMAIEKVTNISFLSVESMIKPHKVLIQKLIDQFDVLDS</sequence>
<name>A0A1J4KCN9_9EUKA</name>
<dbReference type="AlphaFoldDB" id="A0A1J4KCN9"/>
<feature type="compositionally biased region" description="Polar residues" evidence="1">
    <location>
        <begin position="259"/>
        <end position="268"/>
    </location>
</feature>
<protein>
    <submittedName>
        <fullName evidence="2">Uncharacterized protein</fullName>
    </submittedName>
</protein>
<dbReference type="VEuPathDB" id="TrichDB:TRFO_04847"/>
<dbReference type="SUPFAM" id="SSF48371">
    <property type="entry name" value="ARM repeat"/>
    <property type="match status" value="1"/>
</dbReference>
<feature type="region of interest" description="Disordered" evidence="1">
    <location>
        <begin position="214"/>
        <end position="328"/>
    </location>
</feature>
<comment type="caution">
    <text evidence="2">The sequence shown here is derived from an EMBL/GenBank/DDBJ whole genome shotgun (WGS) entry which is preliminary data.</text>
</comment>
<dbReference type="EMBL" id="MLAK01000660">
    <property type="protein sequence ID" value="OHT08738.1"/>
    <property type="molecule type" value="Genomic_DNA"/>
</dbReference>
<reference evidence="2" key="1">
    <citation type="submission" date="2016-10" db="EMBL/GenBank/DDBJ databases">
        <authorList>
            <person name="Benchimol M."/>
            <person name="Almeida L.G."/>
            <person name="Vasconcelos A.T."/>
            <person name="Perreira-Neves A."/>
            <person name="Rosa I.A."/>
            <person name="Tasca T."/>
            <person name="Bogo M.R."/>
            <person name="de Souza W."/>
        </authorList>
    </citation>
    <scope>NUCLEOTIDE SEQUENCE [LARGE SCALE GENOMIC DNA]</scope>
    <source>
        <strain evidence="2">K</strain>
    </source>
</reference>
<dbReference type="InterPro" id="IPR011989">
    <property type="entry name" value="ARM-like"/>
</dbReference>
<dbReference type="InterPro" id="IPR016024">
    <property type="entry name" value="ARM-type_fold"/>
</dbReference>
<dbReference type="GeneID" id="94826836"/>
<dbReference type="RefSeq" id="XP_068361874.1">
    <property type="nucleotide sequence ID" value="XM_068492132.1"/>
</dbReference>
<feature type="compositionally biased region" description="Low complexity" evidence="1">
    <location>
        <begin position="241"/>
        <end position="251"/>
    </location>
</feature>
<evidence type="ECO:0000256" key="1">
    <source>
        <dbReference type="SAM" id="MobiDB-lite"/>
    </source>
</evidence>
<evidence type="ECO:0000313" key="2">
    <source>
        <dbReference type="EMBL" id="OHT08738.1"/>
    </source>
</evidence>
<dbReference type="Proteomes" id="UP000179807">
    <property type="component" value="Unassembled WGS sequence"/>
</dbReference>
<organism evidence="2 3">
    <name type="scientific">Tritrichomonas foetus</name>
    <dbReference type="NCBI Taxonomy" id="1144522"/>
    <lineage>
        <taxon>Eukaryota</taxon>
        <taxon>Metamonada</taxon>
        <taxon>Parabasalia</taxon>
        <taxon>Tritrichomonadida</taxon>
        <taxon>Tritrichomonadidae</taxon>
        <taxon>Tritrichomonas</taxon>
    </lineage>
</organism>
<keyword evidence="3" id="KW-1185">Reference proteome</keyword>
<dbReference type="Gene3D" id="1.25.10.10">
    <property type="entry name" value="Leucine-rich Repeat Variant"/>
    <property type="match status" value="1"/>
</dbReference>